<evidence type="ECO:0000313" key="1">
    <source>
        <dbReference type="EMBL" id="RXI01436.1"/>
    </source>
</evidence>
<dbReference type="EMBL" id="RDQH01000330">
    <property type="protein sequence ID" value="RXI01436.1"/>
    <property type="molecule type" value="Genomic_DNA"/>
</dbReference>
<dbReference type="AlphaFoldDB" id="A0A498K1W8"/>
<evidence type="ECO:0000313" key="2">
    <source>
        <dbReference type="Proteomes" id="UP000290289"/>
    </source>
</evidence>
<organism evidence="1 2">
    <name type="scientific">Malus domestica</name>
    <name type="common">Apple</name>
    <name type="synonym">Pyrus malus</name>
    <dbReference type="NCBI Taxonomy" id="3750"/>
    <lineage>
        <taxon>Eukaryota</taxon>
        <taxon>Viridiplantae</taxon>
        <taxon>Streptophyta</taxon>
        <taxon>Embryophyta</taxon>
        <taxon>Tracheophyta</taxon>
        <taxon>Spermatophyta</taxon>
        <taxon>Magnoliopsida</taxon>
        <taxon>eudicotyledons</taxon>
        <taxon>Gunneridae</taxon>
        <taxon>Pentapetalae</taxon>
        <taxon>rosids</taxon>
        <taxon>fabids</taxon>
        <taxon>Rosales</taxon>
        <taxon>Rosaceae</taxon>
        <taxon>Amygdaloideae</taxon>
        <taxon>Maleae</taxon>
        <taxon>Malus</taxon>
    </lineage>
</organism>
<protein>
    <submittedName>
        <fullName evidence="1">Uncharacterized protein</fullName>
    </submittedName>
</protein>
<sequence length="104" mass="12376">MFMRSKQLDSMLCLGFEPSFLPCLVCFLWISKSVEIKKHIHFACLGFAIQQILWMHCMSQNQWHWPMLHIIDLAHNNLTRPTFKIKLIEFSDDDDTFGFLLRMV</sequence>
<accession>A0A498K1W8</accession>
<keyword evidence="2" id="KW-1185">Reference proteome</keyword>
<reference evidence="1 2" key="1">
    <citation type="submission" date="2018-10" db="EMBL/GenBank/DDBJ databases">
        <title>A high-quality apple genome assembly.</title>
        <authorList>
            <person name="Hu J."/>
        </authorList>
    </citation>
    <scope>NUCLEOTIDE SEQUENCE [LARGE SCALE GENOMIC DNA]</scope>
    <source>
        <strain evidence="2">cv. HFTH1</strain>
        <tissue evidence="1">Young leaf</tissue>
    </source>
</reference>
<proteinExistence type="predicted"/>
<name>A0A498K1W8_MALDO</name>
<comment type="caution">
    <text evidence="1">The sequence shown here is derived from an EMBL/GenBank/DDBJ whole genome shotgun (WGS) entry which is preliminary data.</text>
</comment>
<gene>
    <name evidence="1" type="ORF">DVH24_014785</name>
</gene>
<dbReference type="Proteomes" id="UP000290289">
    <property type="component" value="Chromosome 4"/>
</dbReference>